<accession>A0AAV2RL65</accession>
<feature type="region of interest" description="Disordered" evidence="1">
    <location>
        <begin position="1"/>
        <end position="23"/>
    </location>
</feature>
<name>A0AAV2RL65_MEGNR</name>
<dbReference type="AlphaFoldDB" id="A0AAV2RL65"/>
<dbReference type="EMBL" id="CAXKWB010024494">
    <property type="protein sequence ID" value="CAL4126348.1"/>
    <property type="molecule type" value="Genomic_DNA"/>
</dbReference>
<keyword evidence="2" id="KW-1133">Transmembrane helix</keyword>
<protein>
    <submittedName>
        <fullName evidence="3">Uncharacterized protein</fullName>
    </submittedName>
</protein>
<proteinExistence type="predicted"/>
<sequence>MSVLVNRRSLTTHEAQEERRRPRNRTQTLGELLITRLLSCNKFSLLVMTLMTLLCKIKSVECAAYNMVTAVCPQPGDTGLPCTCNFNQPKRTLTVKCSFSFNQDVLVNGELMSPFVNHSLTSAYIRLENASSVHVMAPFMHDWYTVPSAALDIWRGGIVQLDSPPQPSNLEALKIYRTFVGVGIIESRVPKIPPKFLRDRSRAALRIKSCIVGTFMKGAIYNVAEMRYLVIEDSIVGTVEGPLASSGVLTLSKKTLHSWFGLLLSNITADAIDSNAFNLTHNSDMERAVLQNSLVKSVGTGAITVAGDIEVIIKENKFTKLQKKAFQVQVTGNVVFNDNVIEAWEPDALEGLVCHEHTMLEKNTVHVADPKETQGETAVSPFHSSCGKPQIFYVVNPALGYRSSGGASVVAKVLGVLALFLALMTGGLIYWVMTNHNPRRQFIIRGTMQRRLINDYKEEPEEIVVNMAQESETSIYKDDPAESS</sequence>
<keyword evidence="2" id="KW-0472">Membrane</keyword>
<keyword evidence="2" id="KW-0812">Transmembrane</keyword>
<feature type="transmembrane region" description="Helical" evidence="2">
    <location>
        <begin position="413"/>
        <end position="433"/>
    </location>
</feature>
<evidence type="ECO:0000256" key="2">
    <source>
        <dbReference type="SAM" id="Phobius"/>
    </source>
</evidence>
<evidence type="ECO:0000313" key="4">
    <source>
        <dbReference type="Proteomes" id="UP001497623"/>
    </source>
</evidence>
<gene>
    <name evidence="3" type="ORF">MNOR_LOCUS25530</name>
</gene>
<organism evidence="3 4">
    <name type="scientific">Meganyctiphanes norvegica</name>
    <name type="common">Northern krill</name>
    <name type="synonym">Thysanopoda norvegica</name>
    <dbReference type="NCBI Taxonomy" id="48144"/>
    <lineage>
        <taxon>Eukaryota</taxon>
        <taxon>Metazoa</taxon>
        <taxon>Ecdysozoa</taxon>
        <taxon>Arthropoda</taxon>
        <taxon>Crustacea</taxon>
        <taxon>Multicrustacea</taxon>
        <taxon>Malacostraca</taxon>
        <taxon>Eumalacostraca</taxon>
        <taxon>Eucarida</taxon>
        <taxon>Euphausiacea</taxon>
        <taxon>Euphausiidae</taxon>
        <taxon>Meganyctiphanes</taxon>
    </lineage>
</organism>
<reference evidence="3 4" key="1">
    <citation type="submission" date="2024-05" db="EMBL/GenBank/DDBJ databases">
        <authorList>
            <person name="Wallberg A."/>
        </authorList>
    </citation>
    <scope>NUCLEOTIDE SEQUENCE [LARGE SCALE GENOMIC DNA]</scope>
</reference>
<dbReference type="Proteomes" id="UP001497623">
    <property type="component" value="Unassembled WGS sequence"/>
</dbReference>
<evidence type="ECO:0000313" key="3">
    <source>
        <dbReference type="EMBL" id="CAL4126348.1"/>
    </source>
</evidence>
<evidence type="ECO:0000256" key="1">
    <source>
        <dbReference type="SAM" id="MobiDB-lite"/>
    </source>
</evidence>
<keyword evidence="4" id="KW-1185">Reference proteome</keyword>
<comment type="caution">
    <text evidence="3">The sequence shown here is derived from an EMBL/GenBank/DDBJ whole genome shotgun (WGS) entry which is preliminary data.</text>
</comment>